<comment type="caution">
    <text evidence="1">The sequence shown here is derived from an EMBL/GenBank/DDBJ whole genome shotgun (WGS) entry which is preliminary data.</text>
</comment>
<evidence type="ECO:0000313" key="1">
    <source>
        <dbReference type="EMBL" id="MFF3343670.1"/>
    </source>
</evidence>
<gene>
    <name evidence="1" type="ORF">ACFYWW_34145</name>
</gene>
<name>A0ABW6RQ65_9ACTN</name>
<dbReference type="EMBL" id="JBIAPK010000017">
    <property type="protein sequence ID" value="MFF3343670.1"/>
    <property type="molecule type" value="Genomic_DNA"/>
</dbReference>
<sequence length="144" mass="15525">MPSYAKDPRCITMAEALVPLLRRTCPQGAGGYGGYYQVNLDDEEAVGLGGVELIRAAMRKAAKQLGWKVTTIGWTGTRNGTMVGVQDTREVPNECRTVVDEAMNDKLHAALHKVWGEPAPAPVQRGSIALMTQEFRAAVSHSGT</sequence>
<dbReference type="RefSeq" id="WP_387899600.1">
    <property type="nucleotide sequence ID" value="NZ_JBIAPK010000017.1"/>
</dbReference>
<proteinExistence type="predicted"/>
<keyword evidence="2" id="KW-1185">Reference proteome</keyword>
<evidence type="ECO:0000313" key="2">
    <source>
        <dbReference type="Proteomes" id="UP001601976"/>
    </source>
</evidence>
<dbReference type="Proteomes" id="UP001601976">
    <property type="component" value="Unassembled WGS sequence"/>
</dbReference>
<reference evidence="1 2" key="1">
    <citation type="submission" date="2024-10" db="EMBL/GenBank/DDBJ databases">
        <title>The Natural Products Discovery Center: Release of the First 8490 Sequenced Strains for Exploring Actinobacteria Biosynthetic Diversity.</title>
        <authorList>
            <person name="Kalkreuter E."/>
            <person name="Kautsar S.A."/>
            <person name="Yang D."/>
            <person name="Bader C.D."/>
            <person name="Teijaro C.N."/>
            <person name="Fluegel L."/>
            <person name="Davis C.M."/>
            <person name="Simpson J.R."/>
            <person name="Lauterbach L."/>
            <person name="Steele A.D."/>
            <person name="Gui C."/>
            <person name="Meng S."/>
            <person name="Li G."/>
            <person name="Viehrig K."/>
            <person name="Ye F."/>
            <person name="Su P."/>
            <person name="Kiefer A.F."/>
            <person name="Nichols A."/>
            <person name="Cepeda A.J."/>
            <person name="Yan W."/>
            <person name="Fan B."/>
            <person name="Jiang Y."/>
            <person name="Adhikari A."/>
            <person name="Zheng C.-J."/>
            <person name="Schuster L."/>
            <person name="Cowan T.M."/>
            <person name="Smanski M.J."/>
            <person name="Chevrette M.G."/>
            <person name="De Carvalho L.P.S."/>
            <person name="Shen B."/>
        </authorList>
    </citation>
    <scope>NUCLEOTIDE SEQUENCE [LARGE SCALE GENOMIC DNA]</scope>
    <source>
        <strain evidence="1 2">NPDC003029</strain>
    </source>
</reference>
<organism evidence="1 2">
    <name type="scientific">Streptomyces flavidovirens</name>
    <dbReference type="NCBI Taxonomy" id="67298"/>
    <lineage>
        <taxon>Bacteria</taxon>
        <taxon>Bacillati</taxon>
        <taxon>Actinomycetota</taxon>
        <taxon>Actinomycetes</taxon>
        <taxon>Kitasatosporales</taxon>
        <taxon>Streptomycetaceae</taxon>
        <taxon>Streptomyces</taxon>
    </lineage>
</organism>
<protein>
    <submittedName>
        <fullName evidence="1">Uncharacterized protein</fullName>
    </submittedName>
</protein>
<accession>A0ABW6RQ65</accession>